<protein>
    <recommendedName>
        <fullName evidence="2">DUF2914 domain-containing protein</fullName>
    </recommendedName>
</protein>
<sequence length="358" mass="40389">MILRWQTFKEYIYTHEQQVSLGALALGFVWDSLTLGRPDQLFNNVVFVTYLIISGASIFLIALYERRNVVAPALLLPAMQFSFGNLGGGLFIVYGQSGSLEGSALFFILLFAFIFGNEFLRSYYARISFHIAAWYFLLFAYLTIIIPILLGKLGGLIFMVSGIFSLVIITLFLFLLKTVSPERVVLARKMNIALVSSVFLILNVLYFYNIIPPVPLSITEIGIYHSLTKLPNGNYGVAYEKPLWWQWKRSTSSIFNRTVGDSAYCFSSVFAPIRLSSGVYHRWEYYVSNKEEWETATLVPFSISGGREGGYRGYSIKTDLALGKWRCSVETSYGALIGRTTFTVVNADVSLALFEKEL</sequence>
<evidence type="ECO:0000259" key="2">
    <source>
        <dbReference type="Pfam" id="PF11141"/>
    </source>
</evidence>
<keyword evidence="1" id="KW-0472">Membrane</keyword>
<name>A0A1G2CU09_9BACT</name>
<keyword evidence="1" id="KW-0812">Transmembrane</keyword>
<accession>A0A1G2CU09</accession>
<feature type="domain" description="DUF2914" evidence="2">
    <location>
        <begin position="279"/>
        <end position="344"/>
    </location>
</feature>
<feature type="transmembrane region" description="Helical" evidence="1">
    <location>
        <begin position="74"/>
        <end position="94"/>
    </location>
</feature>
<dbReference type="Proteomes" id="UP000178841">
    <property type="component" value="Unassembled WGS sequence"/>
</dbReference>
<dbReference type="EMBL" id="MHLH01000002">
    <property type="protein sequence ID" value="OGZ04737.1"/>
    <property type="molecule type" value="Genomic_DNA"/>
</dbReference>
<reference evidence="3 4" key="1">
    <citation type="journal article" date="2016" name="Nat. Commun.">
        <title>Thousands of microbial genomes shed light on interconnected biogeochemical processes in an aquifer system.</title>
        <authorList>
            <person name="Anantharaman K."/>
            <person name="Brown C.T."/>
            <person name="Hug L.A."/>
            <person name="Sharon I."/>
            <person name="Castelle C.J."/>
            <person name="Probst A.J."/>
            <person name="Thomas B.C."/>
            <person name="Singh A."/>
            <person name="Wilkins M.J."/>
            <person name="Karaoz U."/>
            <person name="Brodie E.L."/>
            <person name="Williams K.H."/>
            <person name="Hubbard S.S."/>
            <person name="Banfield J.F."/>
        </authorList>
    </citation>
    <scope>NUCLEOTIDE SEQUENCE [LARGE SCALE GENOMIC DNA]</scope>
</reference>
<gene>
    <name evidence="3" type="ORF">A2648_02760</name>
</gene>
<dbReference type="InterPro" id="IPR022606">
    <property type="entry name" value="DUF2914"/>
</dbReference>
<dbReference type="Pfam" id="PF11141">
    <property type="entry name" value="DUF2914"/>
    <property type="match status" value="1"/>
</dbReference>
<feature type="transmembrane region" description="Helical" evidence="1">
    <location>
        <begin position="41"/>
        <end position="62"/>
    </location>
</feature>
<organism evidence="3 4">
    <name type="scientific">Candidatus Lloydbacteria bacterium RIFCSPHIGHO2_01_FULL_41_20</name>
    <dbReference type="NCBI Taxonomy" id="1798657"/>
    <lineage>
        <taxon>Bacteria</taxon>
        <taxon>Candidatus Lloydiibacteriota</taxon>
    </lineage>
</organism>
<dbReference type="STRING" id="1798657.A2648_02760"/>
<comment type="caution">
    <text evidence="3">The sequence shown here is derived from an EMBL/GenBank/DDBJ whole genome shotgun (WGS) entry which is preliminary data.</text>
</comment>
<keyword evidence="1" id="KW-1133">Transmembrane helix</keyword>
<feature type="transmembrane region" description="Helical" evidence="1">
    <location>
        <begin position="156"/>
        <end position="179"/>
    </location>
</feature>
<evidence type="ECO:0000256" key="1">
    <source>
        <dbReference type="SAM" id="Phobius"/>
    </source>
</evidence>
<feature type="transmembrane region" description="Helical" evidence="1">
    <location>
        <begin position="191"/>
        <end position="211"/>
    </location>
</feature>
<proteinExistence type="predicted"/>
<evidence type="ECO:0000313" key="4">
    <source>
        <dbReference type="Proteomes" id="UP000178841"/>
    </source>
</evidence>
<evidence type="ECO:0000313" key="3">
    <source>
        <dbReference type="EMBL" id="OGZ04737.1"/>
    </source>
</evidence>
<feature type="transmembrane region" description="Helical" evidence="1">
    <location>
        <begin position="132"/>
        <end position="150"/>
    </location>
</feature>
<feature type="transmembrane region" description="Helical" evidence="1">
    <location>
        <begin position="100"/>
        <end position="120"/>
    </location>
</feature>
<dbReference type="AlphaFoldDB" id="A0A1G2CU09"/>